<evidence type="ECO:0000313" key="5">
    <source>
        <dbReference type="Proteomes" id="UP001141552"/>
    </source>
</evidence>
<feature type="compositionally biased region" description="Low complexity" evidence="2">
    <location>
        <begin position="42"/>
        <end position="53"/>
    </location>
</feature>
<name>A0A9Q0F1U3_9ROSI</name>
<organism evidence="4 5">
    <name type="scientific">Turnera subulata</name>
    <dbReference type="NCBI Taxonomy" id="218843"/>
    <lineage>
        <taxon>Eukaryota</taxon>
        <taxon>Viridiplantae</taxon>
        <taxon>Streptophyta</taxon>
        <taxon>Embryophyta</taxon>
        <taxon>Tracheophyta</taxon>
        <taxon>Spermatophyta</taxon>
        <taxon>Magnoliopsida</taxon>
        <taxon>eudicotyledons</taxon>
        <taxon>Gunneridae</taxon>
        <taxon>Pentapetalae</taxon>
        <taxon>rosids</taxon>
        <taxon>fabids</taxon>
        <taxon>Malpighiales</taxon>
        <taxon>Passifloraceae</taxon>
        <taxon>Turnera</taxon>
    </lineage>
</organism>
<comment type="caution">
    <text evidence="4">The sequence shown here is derived from an EMBL/GenBank/DDBJ whole genome shotgun (WGS) entry which is preliminary data.</text>
</comment>
<feature type="domain" description="RRM" evidence="3">
    <location>
        <begin position="94"/>
        <end position="171"/>
    </location>
</feature>
<dbReference type="InterPro" id="IPR035979">
    <property type="entry name" value="RBD_domain_sf"/>
</dbReference>
<keyword evidence="5" id="KW-1185">Reference proteome</keyword>
<dbReference type="PANTHER" id="PTHR34427">
    <property type="entry name" value="DUF4283 DOMAIN PROTEIN"/>
    <property type="match status" value="1"/>
</dbReference>
<evidence type="ECO:0000259" key="3">
    <source>
        <dbReference type="PROSITE" id="PS50102"/>
    </source>
</evidence>
<protein>
    <recommendedName>
        <fullName evidence="3">RRM domain-containing protein</fullName>
    </recommendedName>
</protein>
<dbReference type="SMART" id="SM00360">
    <property type="entry name" value="RRM"/>
    <property type="match status" value="1"/>
</dbReference>
<evidence type="ECO:0000256" key="2">
    <source>
        <dbReference type="SAM" id="MobiDB-lite"/>
    </source>
</evidence>
<gene>
    <name evidence="4" type="ORF">Tsubulata_026619</name>
</gene>
<dbReference type="PROSITE" id="PS50102">
    <property type="entry name" value="RRM"/>
    <property type="match status" value="1"/>
</dbReference>
<dbReference type="PANTHER" id="PTHR34427:SF5">
    <property type="entry name" value="DUF4283 DOMAIN-CONTAINING PROTEIN"/>
    <property type="match status" value="1"/>
</dbReference>
<keyword evidence="1" id="KW-0694">RNA-binding</keyword>
<reference evidence="4" key="2">
    <citation type="journal article" date="2023" name="Plants (Basel)">
        <title>Annotation of the Turnera subulata (Passifloraceae) Draft Genome Reveals the S-Locus Evolved after the Divergence of Turneroideae from Passifloroideae in a Stepwise Manner.</title>
        <authorList>
            <person name="Henning P.M."/>
            <person name="Roalson E.H."/>
            <person name="Mir W."/>
            <person name="McCubbin A.G."/>
            <person name="Shore J.S."/>
        </authorList>
    </citation>
    <scope>NUCLEOTIDE SEQUENCE</scope>
    <source>
        <strain evidence="4">F60SS</strain>
    </source>
</reference>
<dbReference type="EMBL" id="JAKUCV010007483">
    <property type="protein sequence ID" value="KAJ4823313.1"/>
    <property type="molecule type" value="Genomic_DNA"/>
</dbReference>
<accession>A0A9Q0F1U3</accession>
<dbReference type="SUPFAM" id="SSF54928">
    <property type="entry name" value="RNA-binding domain, RBD"/>
    <property type="match status" value="1"/>
</dbReference>
<dbReference type="InterPro" id="IPR012677">
    <property type="entry name" value="Nucleotide-bd_a/b_plait_sf"/>
</dbReference>
<dbReference type="CDD" id="cd00590">
    <property type="entry name" value="RRM_SF"/>
    <property type="match status" value="1"/>
</dbReference>
<dbReference type="Proteomes" id="UP001141552">
    <property type="component" value="Unassembled WGS sequence"/>
</dbReference>
<reference evidence="4" key="1">
    <citation type="submission" date="2022-02" db="EMBL/GenBank/DDBJ databases">
        <authorList>
            <person name="Henning P.M."/>
            <person name="McCubbin A.G."/>
            <person name="Shore J.S."/>
        </authorList>
    </citation>
    <scope>NUCLEOTIDE SEQUENCE</scope>
    <source>
        <strain evidence="4">F60SS</strain>
        <tissue evidence="4">Leaves</tissue>
    </source>
</reference>
<dbReference type="InterPro" id="IPR000504">
    <property type="entry name" value="RRM_dom"/>
</dbReference>
<sequence length="557" mass="60360">MFSLPTIPCSPISSGLPSRPPQPPPPPPTTTSLHVHSTAALPFSIPSSSTTPTGLPIVPTSTQTNPHPPPSKPLQFSKWNRNTIQNAIDNNLVVSIYIESLPTRWLPTDLQLVMSRFGDVMDVFIPQKPNRQGKRYAFVRFNRKADVQGIFLRINSVQVDGSFLVAHLAKKCLSHTNSRFHPSSQNIQAQPPKAKAHNRSYVAAVQGPTSRSPSMLPAHVYIPKGSSPDWLNRCILGVLKNPIPLSSLTTLVASSLSKDVDVIPMGGVSYLIKFSSTEDIVDAINSKPEAINHLFSEFRPWKVGDFAFNRLCWVLFRGIPPHVWNEEFFKVIASKVGTMVDYSPETKPGTRLDVAEVLILTSNVGSIDRTLSVQVGGVQALIGIMETQYDPNVWSWSSSIVGSSSSGGGDSSDGTLPSVTPSHAKCTELPPSSGHSTAQLDKAVGSHSLDPFNLRPIIEKGLSATLPPSLSHLSRSSSFIPSELSDYIPYTESHMAYPSSNPLELSNLTAPAVSAQHSPSPHKSAQTLSLSSISRVSLNPILLMYYPFSAQTADSRL</sequence>
<evidence type="ECO:0000313" key="4">
    <source>
        <dbReference type="EMBL" id="KAJ4823313.1"/>
    </source>
</evidence>
<feature type="compositionally biased region" description="Pro residues" evidence="2">
    <location>
        <begin position="18"/>
        <end position="29"/>
    </location>
</feature>
<dbReference type="AlphaFoldDB" id="A0A9Q0F1U3"/>
<dbReference type="Pfam" id="PF00076">
    <property type="entry name" value="RRM_1"/>
    <property type="match status" value="1"/>
</dbReference>
<evidence type="ECO:0000256" key="1">
    <source>
        <dbReference type="PROSITE-ProRule" id="PRU00176"/>
    </source>
</evidence>
<dbReference type="GO" id="GO:0003723">
    <property type="term" value="F:RNA binding"/>
    <property type="evidence" value="ECO:0007669"/>
    <property type="project" value="UniProtKB-UniRule"/>
</dbReference>
<feature type="region of interest" description="Disordered" evidence="2">
    <location>
        <begin position="404"/>
        <end position="439"/>
    </location>
</feature>
<dbReference type="OrthoDB" id="861279at2759"/>
<feature type="region of interest" description="Disordered" evidence="2">
    <location>
        <begin position="1"/>
        <end position="72"/>
    </location>
</feature>
<dbReference type="Gene3D" id="3.30.70.330">
    <property type="match status" value="1"/>
</dbReference>
<proteinExistence type="predicted"/>